<dbReference type="EMBL" id="JBHTJP010000032">
    <property type="protein sequence ID" value="MFD0976253.1"/>
    <property type="molecule type" value="Genomic_DNA"/>
</dbReference>
<dbReference type="NCBIfam" id="TIGR02436">
    <property type="entry name" value="four helix bundle protein"/>
    <property type="match status" value="1"/>
</dbReference>
<keyword evidence="2" id="KW-1185">Reference proteome</keyword>
<comment type="caution">
    <text evidence="1">The sequence shown here is derived from an EMBL/GenBank/DDBJ whole genome shotgun (WGS) entry which is preliminary data.</text>
</comment>
<dbReference type="PANTHER" id="PTHR38471:SF2">
    <property type="entry name" value="FOUR HELIX BUNDLE PROTEIN"/>
    <property type="match status" value="1"/>
</dbReference>
<dbReference type="Gene3D" id="1.20.1440.60">
    <property type="entry name" value="23S rRNA-intervening sequence"/>
    <property type="match status" value="1"/>
</dbReference>
<reference evidence="2" key="1">
    <citation type="journal article" date="2019" name="Int. J. Syst. Evol. Microbiol.">
        <title>The Global Catalogue of Microorganisms (GCM) 10K type strain sequencing project: providing services to taxonomists for standard genome sequencing and annotation.</title>
        <authorList>
            <consortium name="The Broad Institute Genomics Platform"/>
            <consortium name="The Broad Institute Genome Sequencing Center for Infectious Disease"/>
            <person name="Wu L."/>
            <person name="Ma J."/>
        </authorList>
    </citation>
    <scope>NUCLEOTIDE SEQUENCE [LARGE SCALE GENOMIC DNA]</scope>
    <source>
        <strain evidence="2">CCUG 60898</strain>
    </source>
</reference>
<evidence type="ECO:0000313" key="1">
    <source>
        <dbReference type="EMBL" id="MFD0976253.1"/>
    </source>
</evidence>
<dbReference type="SUPFAM" id="SSF158446">
    <property type="entry name" value="IVS-encoded protein-like"/>
    <property type="match status" value="1"/>
</dbReference>
<accession>A0ABW3IE22</accession>
<dbReference type="RefSeq" id="WP_380737412.1">
    <property type="nucleotide sequence ID" value="NZ_JBHTJP010000032.1"/>
</dbReference>
<dbReference type="PANTHER" id="PTHR38471">
    <property type="entry name" value="FOUR HELIX BUNDLE PROTEIN"/>
    <property type="match status" value="1"/>
</dbReference>
<gene>
    <name evidence="1" type="ORF">ACFQ1G_05575</name>
</gene>
<proteinExistence type="predicted"/>
<name>A0ABW3IE22_9FLAO</name>
<dbReference type="InterPro" id="IPR012657">
    <property type="entry name" value="23S_rRNA-intervening_sequence"/>
</dbReference>
<evidence type="ECO:0000313" key="2">
    <source>
        <dbReference type="Proteomes" id="UP001597100"/>
    </source>
</evidence>
<organism evidence="1 2">
    <name type="scientific">Salinimicrobium gaetbulicola</name>
    <dbReference type="NCBI Taxonomy" id="999702"/>
    <lineage>
        <taxon>Bacteria</taxon>
        <taxon>Pseudomonadati</taxon>
        <taxon>Bacteroidota</taxon>
        <taxon>Flavobacteriia</taxon>
        <taxon>Flavobacteriales</taxon>
        <taxon>Flavobacteriaceae</taxon>
        <taxon>Salinimicrobium</taxon>
    </lineage>
</organism>
<dbReference type="Pfam" id="PF05635">
    <property type="entry name" value="23S_rRNA_IVP"/>
    <property type="match status" value="1"/>
</dbReference>
<dbReference type="InterPro" id="IPR036583">
    <property type="entry name" value="23S_rRNA_IVS_sf"/>
</dbReference>
<dbReference type="Proteomes" id="UP001597100">
    <property type="component" value="Unassembled WGS sequence"/>
</dbReference>
<protein>
    <submittedName>
        <fullName evidence="1">Four helix bundle protein</fullName>
    </submittedName>
</protein>
<sequence length="120" mass="14142">MAKSYRDLEIYTSSLQLFYQLHPLSLQLPKYELYKLGSQVRRSSDSIVTNIVEGYGRKKYKADFLKFLIYAHSSSDETICHLEKLNYLYPEIMQDHKTLKSDYEILGSKILAFIRYVENS</sequence>